<accession>A0A077Z9X8</accession>
<dbReference type="AlphaFoldDB" id="A0A077Z9X8"/>
<gene>
    <name evidence="9" type="ORF">TTRE_0000531901</name>
</gene>
<dbReference type="STRING" id="36087.A0A077Z9X8"/>
<dbReference type="GO" id="GO:0005634">
    <property type="term" value="C:nucleus"/>
    <property type="evidence" value="ECO:0007669"/>
    <property type="project" value="UniProtKB-SubCell"/>
</dbReference>
<evidence type="ECO:0000256" key="7">
    <source>
        <dbReference type="SAM" id="MobiDB-lite"/>
    </source>
</evidence>
<keyword evidence="3" id="KW-0805">Transcription regulation</keyword>
<keyword evidence="4" id="KW-0238">DNA-binding</keyword>
<evidence type="ECO:0000259" key="8">
    <source>
        <dbReference type="Pfam" id="PF02229"/>
    </source>
</evidence>
<dbReference type="GO" id="GO:0003677">
    <property type="term" value="F:DNA binding"/>
    <property type="evidence" value="ECO:0007669"/>
    <property type="project" value="UniProtKB-KW"/>
</dbReference>
<reference evidence="9" key="1">
    <citation type="submission" date="2014-01" db="EMBL/GenBank/DDBJ databases">
        <authorList>
            <person name="Aslett M."/>
        </authorList>
    </citation>
    <scope>NUCLEOTIDE SEQUENCE</scope>
</reference>
<dbReference type="SUPFAM" id="SSF54447">
    <property type="entry name" value="ssDNA-binding transcriptional regulator domain"/>
    <property type="match status" value="1"/>
</dbReference>
<feature type="domain" description="Transcriptional coactivator p15 (PC4) C-terminal" evidence="8">
    <location>
        <begin position="34"/>
        <end position="85"/>
    </location>
</feature>
<evidence type="ECO:0000256" key="1">
    <source>
        <dbReference type="ARBA" id="ARBA00004123"/>
    </source>
</evidence>
<dbReference type="Pfam" id="PF02229">
    <property type="entry name" value="PC4"/>
    <property type="match status" value="1"/>
</dbReference>
<dbReference type="PANTHER" id="PTHR13215">
    <property type="entry name" value="RNA POLYMERASE II TRANSCRIPTIONAL COACTIVATOR"/>
    <property type="match status" value="1"/>
</dbReference>
<evidence type="ECO:0000313" key="10">
    <source>
        <dbReference type="Proteomes" id="UP000030665"/>
    </source>
</evidence>
<dbReference type="Proteomes" id="UP000030665">
    <property type="component" value="Unassembled WGS sequence"/>
</dbReference>
<dbReference type="GO" id="GO:0060261">
    <property type="term" value="P:positive regulation of transcription initiation by RNA polymerase II"/>
    <property type="evidence" value="ECO:0007669"/>
    <property type="project" value="InterPro"/>
</dbReference>
<evidence type="ECO:0000313" key="9">
    <source>
        <dbReference type="EMBL" id="CDW57036.1"/>
    </source>
</evidence>
<keyword evidence="5" id="KW-0804">Transcription</keyword>
<name>A0A077Z9X8_TRITR</name>
<dbReference type="GO" id="GO:0003713">
    <property type="term" value="F:transcription coactivator activity"/>
    <property type="evidence" value="ECO:0007669"/>
    <property type="project" value="InterPro"/>
</dbReference>
<keyword evidence="6" id="KW-0539">Nucleus</keyword>
<comment type="subcellular location">
    <subcellularLocation>
        <location evidence="1">Nucleus</location>
    </subcellularLocation>
</comment>
<dbReference type="InterPro" id="IPR045125">
    <property type="entry name" value="Sub1/Tcp4-like"/>
</dbReference>
<dbReference type="InterPro" id="IPR009044">
    <property type="entry name" value="ssDNA-bd_transcriptional_reg"/>
</dbReference>
<dbReference type="Gene3D" id="2.30.31.10">
    <property type="entry name" value="Transcriptional Coactivator Pc4, Chain A"/>
    <property type="match status" value="1"/>
</dbReference>
<dbReference type="EMBL" id="HG806109">
    <property type="protein sequence ID" value="CDW57036.1"/>
    <property type="molecule type" value="Genomic_DNA"/>
</dbReference>
<evidence type="ECO:0000256" key="2">
    <source>
        <dbReference type="ARBA" id="ARBA00009001"/>
    </source>
</evidence>
<dbReference type="InterPro" id="IPR003173">
    <property type="entry name" value="PC4_C"/>
</dbReference>
<dbReference type="OrthoDB" id="2505440at2759"/>
<keyword evidence="10" id="KW-1185">Reference proteome</keyword>
<comment type="similarity">
    <text evidence="2">Belongs to the transcriptional coactivator PC4 family.</text>
</comment>
<protein>
    <submittedName>
        <fullName evidence="9">RNA polymerase II transcriptional coactivator</fullName>
    </submittedName>
</protein>
<proteinExistence type="inferred from homology"/>
<organism evidence="9 10">
    <name type="scientific">Trichuris trichiura</name>
    <name type="common">Whipworm</name>
    <name type="synonym">Trichocephalus trichiurus</name>
    <dbReference type="NCBI Taxonomy" id="36087"/>
    <lineage>
        <taxon>Eukaryota</taxon>
        <taxon>Metazoa</taxon>
        <taxon>Ecdysozoa</taxon>
        <taxon>Nematoda</taxon>
        <taxon>Enoplea</taxon>
        <taxon>Dorylaimia</taxon>
        <taxon>Trichinellida</taxon>
        <taxon>Trichuridae</taxon>
        <taxon>Trichuris</taxon>
    </lineage>
</organism>
<evidence type="ECO:0000256" key="4">
    <source>
        <dbReference type="ARBA" id="ARBA00023125"/>
    </source>
</evidence>
<evidence type="ECO:0000256" key="5">
    <source>
        <dbReference type="ARBA" id="ARBA00023163"/>
    </source>
</evidence>
<evidence type="ECO:0000256" key="6">
    <source>
        <dbReference type="ARBA" id="ARBA00023242"/>
    </source>
</evidence>
<evidence type="ECO:0000256" key="3">
    <source>
        <dbReference type="ARBA" id="ARBA00023015"/>
    </source>
</evidence>
<feature type="region of interest" description="Disordered" evidence="7">
    <location>
        <begin position="1"/>
        <end position="31"/>
    </location>
</feature>
<reference evidence="9" key="2">
    <citation type="submission" date="2014-03" db="EMBL/GenBank/DDBJ databases">
        <title>The whipworm genome and dual-species transcriptomics of an intimate host-pathogen interaction.</title>
        <authorList>
            <person name="Foth B.J."/>
            <person name="Tsai I.J."/>
            <person name="Reid A.J."/>
            <person name="Bancroft A.J."/>
            <person name="Nichol S."/>
            <person name="Tracey A."/>
            <person name="Holroyd N."/>
            <person name="Cotton J.A."/>
            <person name="Stanley E.J."/>
            <person name="Zarowiecki M."/>
            <person name="Liu J.Z."/>
            <person name="Huckvale T."/>
            <person name="Cooper P.J."/>
            <person name="Grencis R.K."/>
            <person name="Berriman M."/>
        </authorList>
    </citation>
    <scope>NUCLEOTIDE SEQUENCE [LARGE SCALE GENOMIC DNA]</scope>
</reference>
<sequence length="102" mass="11679">MSDSSSSGPEDRHVVVKKKKKTTEEPSADDDGRFEIGNKRFVCLNQFRGRTFIDIREYYTTGDGEEKPGKKGISLSVEQFKKFVSLVPKIEDVLRDKYDETL</sequence>